<dbReference type="CDD" id="cd11534">
    <property type="entry name" value="NTP-PPase_HisIE_like"/>
    <property type="match status" value="1"/>
</dbReference>
<evidence type="ECO:0000256" key="10">
    <source>
        <dbReference type="SAM" id="MobiDB-lite"/>
    </source>
</evidence>
<evidence type="ECO:0000313" key="11">
    <source>
        <dbReference type="EMBL" id="BCI68325.1"/>
    </source>
</evidence>
<organism evidence="11 12">
    <name type="scientific">Acetobacter aceti</name>
    <dbReference type="NCBI Taxonomy" id="435"/>
    <lineage>
        <taxon>Bacteria</taxon>
        <taxon>Pseudomonadati</taxon>
        <taxon>Pseudomonadota</taxon>
        <taxon>Alphaproteobacteria</taxon>
        <taxon>Acetobacterales</taxon>
        <taxon>Acetobacteraceae</taxon>
        <taxon>Acetobacter</taxon>
        <taxon>Acetobacter subgen. Acetobacter</taxon>
    </lineage>
</organism>
<evidence type="ECO:0000256" key="3">
    <source>
        <dbReference type="ARBA" id="ARBA00009392"/>
    </source>
</evidence>
<comment type="subcellular location">
    <subcellularLocation>
        <location evidence="9">Cytoplasm</location>
    </subcellularLocation>
</comment>
<evidence type="ECO:0000256" key="4">
    <source>
        <dbReference type="ARBA" id="ARBA00022605"/>
    </source>
</evidence>
<dbReference type="SUPFAM" id="SSF101386">
    <property type="entry name" value="all-alpha NTP pyrophosphatases"/>
    <property type="match status" value="1"/>
</dbReference>
<dbReference type="UniPathway" id="UPA00031">
    <property type="reaction ID" value="UER00007"/>
</dbReference>
<dbReference type="InterPro" id="IPR008179">
    <property type="entry name" value="HisE"/>
</dbReference>
<reference evidence="11 12" key="1">
    <citation type="submission" date="2020-07" db="EMBL/GenBank/DDBJ databases">
        <title>Complete Genome Sequence of an acetic acid bacterium, Acetobacter aceti JCM20276.</title>
        <authorList>
            <person name="Hirose Y."/>
            <person name="Mihara H."/>
        </authorList>
    </citation>
    <scope>NUCLEOTIDE SEQUENCE [LARGE SCALE GENOMIC DNA]</scope>
    <source>
        <strain evidence="11 12">JCM20276</strain>
    </source>
</reference>
<evidence type="ECO:0000256" key="2">
    <source>
        <dbReference type="ARBA" id="ARBA00005204"/>
    </source>
</evidence>
<dbReference type="EC" id="3.6.1.31" evidence="9"/>
<sequence>MAKTPTKKNVTKESTAKKQRAGSKSDVVQKESGVAAPLTGSAAKKSSRAQKVAETAFPKPDSGQIDASVLDRLFEVVLSRRGTDPSTSHSARLLSRGTSKVAQKFGEEAVECLIEAVAGRTQELIGESADVLYHLIVLWVDAGVTPAEVWAELQRREGTSGIAEKASRPRQ</sequence>
<keyword evidence="6 9" id="KW-0378">Hydrolase</keyword>
<dbReference type="GO" id="GO:0005737">
    <property type="term" value="C:cytoplasm"/>
    <property type="evidence" value="ECO:0007669"/>
    <property type="project" value="UniProtKB-SubCell"/>
</dbReference>
<keyword evidence="9" id="KW-0963">Cytoplasm</keyword>
<dbReference type="NCBIfam" id="TIGR03188">
    <property type="entry name" value="histidine_hisI"/>
    <property type="match status" value="1"/>
</dbReference>
<dbReference type="AlphaFoldDB" id="A0A6S6PNV9"/>
<accession>A0A6S6PNV9</accession>
<dbReference type="EMBL" id="AP023326">
    <property type="protein sequence ID" value="BCI68325.1"/>
    <property type="molecule type" value="Genomic_DNA"/>
</dbReference>
<evidence type="ECO:0000256" key="6">
    <source>
        <dbReference type="ARBA" id="ARBA00022801"/>
    </source>
</evidence>
<evidence type="ECO:0000256" key="5">
    <source>
        <dbReference type="ARBA" id="ARBA00022741"/>
    </source>
</evidence>
<evidence type="ECO:0000256" key="9">
    <source>
        <dbReference type="HAMAP-Rule" id="MF_01020"/>
    </source>
</evidence>
<comment type="pathway">
    <text evidence="2 9">Amino-acid biosynthesis; L-histidine biosynthesis; L-histidine from 5-phospho-alpha-D-ribose 1-diphosphate: step 2/9.</text>
</comment>
<keyword evidence="4 9" id="KW-0028">Amino-acid biosynthesis</keyword>
<keyword evidence="5 9" id="KW-0547">Nucleotide-binding</keyword>
<dbReference type="NCBIfam" id="NF001611">
    <property type="entry name" value="PRK00400.1-3"/>
    <property type="match status" value="1"/>
</dbReference>
<evidence type="ECO:0000313" key="12">
    <source>
        <dbReference type="Proteomes" id="UP000515220"/>
    </source>
</evidence>
<gene>
    <name evidence="9" type="primary">hisE</name>
    <name evidence="11" type="ORF">AAJCM20276_29490</name>
</gene>
<dbReference type="PANTHER" id="PTHR42945">
    <property type="entry name" value="HISTIDINE BIOSYNTHESIS BIFUNCTIONAL PROTEIN"/>
    <property type="match status" value="1"/>
</dbReference>
<evidence type="ECO:0000256" key="7">
    <source>
        <dbReference type="ARBA" id="ARBA00022840"/>
    </source>
</evidence>
<dbReference type="NCBIfam" id="NF001613">
    <property type="entry name" value="PRK00400.1-5"/>
    <property type="match status" value="1"/>
</dbReference>
<proteinExistence type="inferred from homology"/>
<evidence type="ECO:0000256" key="1">
    <source>
        <dbReference type="ARBA" id="ARBA00001460"/>
    </source>
</evidence>
<dbReference type="GO" id="GO:0004636">
    <property type="term" value="F:phosphoribosyl-ATP diphosphatase activity"/>
    <property type="evidence" value="ECO:0007669"/>
    <property type="project" value="UniProtKB-UniRule"/>
</dbReference>
<dbReference type="PANTHER" id="PTHR42945:SF1">
    <property type="entry name" value="HISTIDINE BIOSYNTHESIS BIFUNCTIONAL PROTEIN HIS7"/>
    <property type="match status" value="1"/>
</dbReference>
<dbReference type="Gene3D" id="1.10.287.1080">
    <property type="entry name" value="MazG-like"/>
    <property type="match status" value="1"/>
</dbReference>
<evidence type="ECO:0000256" key="8">
    <source>
        <dbReference type="ARBA" id="ARBA00023102"/>
    </source>
</evidence>
<comment type="similarity">
    <text evidence="3 9">Belongs to the PRA-PH family.</text>
</comment>
<dbReference type="InterPro" id="IPR021130">
    <property type="entry name" value="PRib-ATP_PPHydrolase-like"/>
</dbReference>
<feature type="region of interest" description="Disordered" evidence="10">
    <location>
        <begin position="1"/>
        <end position="63"/>
    </location>
</feature>
<keyword evidence="7 9" id="KW-0067">ATP-binding</keyword>
<dbReference type="GO" id="GO:0000105">
    <property type="term" value="P:L-histidine biosynthetic process"/>
    <property type="evidence" value="ECO:0007669"/>
    <property type="project" value="UniProtKB-UniRule"/>
</dbReference>
<dbReference type="Pfam" id="PF01503">
    <property type="entry name" value="PRA-PH"/>
    <property type="match status" value="1"/>
</dbReference>
<dbReference type="GO" id="GO:0005524">
    <property type="term" value="F:ATP binding"/>
    <property type="evidence" value="ECO:0007669"/>
    <property type="project" value="UniProtKB-KW"/>
</dbReference>
<protein>
    <recommendedName>
        <fullName evidence="9">Phosphoribosyl-ATP pyrophosphatase</fullName>
        <shortName evidence="9">PRA-PH</shortName>
        <ecNumber evidence="9">3.6.1.31</ecNumber>
    </recommendedName>
</protein>
<comment type="catalytic activity">
    <reaction evidence="1 9">
        <text>1-(5-phospho-beta-D-ribosyl)-ATP + H2O = 1-(5-phospho-beta-D-ribosyl)-5'-AMP + diphosphate + H(+)</text>
        <dbReference type="Rhea" id="RHEA:22828"/>
        <dbReference type="ChEBI" id="CHEBI:15377"/>
        <dbReference type="ChEBI" id="CHEBI:15378"/>
        <dbReference type="ChEBI" id="CHEBI:33019"/>
        <dbReference type="ChEBI" id="CHEBI:59457"/>
        <dbReference type="ChEBI" id="CHEBI:73183"/>
        <dbReference type="EC" id="3.6.1.31"/>
    </reaction>
</comment>
<name>A0A6S6PNV9_ACEAC</name>
<keyword evidence="8 9" id="KW-0368">Histidine biosynthesis</keyword>
<dbReference type="HAMAP" id="MF_01020">
    <property type="entry name" value="HisE"/>
    <property type="match status" value="1"/>
</dbReference>
<dbReference type="Proteomes" id="UP000515220">
    <property type="component" value="Chromosome"/>
</dbReference>
<dbReference type="RefSeq" id="WP_010667339.1">
    <property type="nucleotide sequence ID" value="NZ_AP023326.1"/>
</dbReference>